<comment type="caution">
    <text evidence="2">The sequence shown here is derived from an EMBL/GenBank/DDBJ whole genome shotgun (WGS) entry which is preliminary data.</text>
</comment>
<dbReference type="EMBL" id="JAGYPJ010000001">
    <property type="protein sequence ID" value="MBS4201688.1"/>
    <property type="molecule type" value="Genomic_DNA"/>
</dbReference>
<feature type="transmembrane region" description="Helical" evidence="1">
    <location>
        <begin position="65"/>
        <end position="82"/>
    </location>
</feature>
<name>A0A942TQH3_9BACI</name>
<evidence type="ECO:0000256" key="1">
    <source>
        <dbReference type="SAM" id="Phobius"/>
    </source>
</evidence>
<gene>
    <name evidence="2" type="ORF">KHA93_18965</name>
</gene>
<keyword evidence="1" id="KW-1133">Transmembrane helix</keyword>
<keyword evidence="3" id="KW-1185">Reference proteome</keyword>
<evidence type="ECO:0000313" key="3">
    <source>
        <dbReference type="Proteomes" id="UP000682713"/>
    </source>
</evidence>
<sequence length="241" mass="28064">MGINFDITFNVIAVLSGTVAWGVIALIAYRIYKKQIVKPKVWKILIVLFVGLFSFSFNWNLFNTLVKFPILPLGVWILYLFLRGKKEVWQTYRAYAWLGFWANFIFLVSTLIEIPVDHVIYPKDKLSTYIANVENVYIVPTHLSAKKGSLNKDRLLQHVHSMQQETIYSEKWYLDTYMNRESNHVNERFPYQLIGTLPKWGSNLPTIIYIEEDGKGILLSSPNKQLYFRSDDSLIEGGDKK</sequence>
<dbReference type="AlphaFoldDB" id="A0A942TQH3"/>
<organism evidence="2 3">
    <name type="scientific">Lederbergia citrisecunda</name>
    <dbReference type="NCBI Taxonomy" id="2833583"/>
    <lineage>
        <taxon>Bacteria</taxon>
        <taxon>Bacillati</taxon>
        <taxon>Bacillota</taxon>
        <taxon>Bacilli</taxon>
        <taxon>Bacillales</taxon>
        <taxon>Bacillaceae</taxon>
        <taxon>Lederbergia</taxon>
    </lineage>
</organism>
<keyword evidence="1" id="KW-0812">Transmembrane</keyword>
<reference evidence="2 3" key="1">
    <citation type="submission" date="2021-05" db="EMBL/GenBank/DDBJ databases">
        <title>Novel Bacillus species.</title>
        <authorList>
            <person name="Liu G."/>
        </authorList>
    </citation>
    <scope>NUCLEOTIDE SEQUENCE [LARGE SCALE GENOMIC DNA]</scope>
    <source>
        <strain evidence="2 3">FJAT-49732</strain>
    </source>
</reference>
<proteinExistence type="predicted"/>
<feature type="transmembrane region" description="Helical" evidence="1">
    <location>
        <begin position="7"/>
        <end position="29"/>
    </location>
</feature>
<accession>A0A942TQH3</accession>
<dbReference type="Proteomes" id="UP000682713">
    <property type="component" value="Unassembled WGS sequence"/>
</dbReference>
<dbReference type="RefSeq" id="WP_213112134.1">
    <property type="nucleotide sequence ID" value="NZ_JAGYPJ010000001.1"/>
</dbReference>
<feature type="transmembrane region" description="Helical" evidence="1">
    <location>
        <begin position="41"/>
        <end position="59"/>
    </location>
</feature>
<feature type="transmembrane region" description="Helical" evidence="1">
    <location>
        <begin position="94"/>
        <end position="112"/>
    </location>
</feature>
<protein>
    <submittedName>
        <fullName evidence="2">Uncharacterized protein</fullName>
    </submittedName>
</protein>
<evidence type="ECO:0000313" key="2">
    <source>
        <dbReference type="EMBL" id="MBS4201688.1"/>
    </source>
</evidence>
<keyword evidence="1" id="KW-0472">Membrane</keyword>